<dbReference type="Pfam" id="PF14717">
    <property type="entry name" value="DUF4465"/>
    <property type="match status" value="1"/>
</dbReference>
<evidence type="ECO:0008006" key="2">
    <source>
        <dbReference type="Google" id="ProtNLM"/>
    </source>
</evidence>
<dbReference type="AlphaFoldDB" id="A0A5J4SWK7"/>
<proteinExistence type="predicted"/>
<name>A0A5J4SWK7_9ZZZZ</name>
<reference evidence="1" key="1">
    <citation type="submission" date="2019-03" db="EMBL/GenBank/DDBJ databases">
        <title>Single cell metagenomics reveals metabolic interactions within the superorganism composed of flagellate Streblomastix strix and complex community of Bacteroidetes bacteria on its surface.</title>
        <authorList>
            <person name="Treitli S.C."/>
            <person name="Kolisko M."/>
            <person name="Husnik F."/>
            <person name="Keeling P."/>
            <person name="Hampl V."/>
        </authorList>
    </citation>
    <scope>NUCLEOTIDE SEQUENCE</scope>
    <source>
        <strain evidence="1">STM</strain>
    </source>
</reference>
<sequence length="256" mass="28568">MKKLHLLMLLVPVLLFSGCQKDDGKETDDEKETVVINFEGLLSGTNREFTTSDGVKANDEDYYYQANFEDPLTILRLNHYYTDEGLFGGGFTYTNYTDITTSGFTNISAITGKGQSGNTYLTTNTNEFTPARITNIQPGKYQFSGAWVTNSTYVYLAIKDGNDGFGVVKGPFTADDYFILTATGYDSSGEIGKVDFPLADFRNGKSDIVNTWTWVDFTPIASARYIEFELSSTDRNDFGMNTPSYFCMDDVTLTEK</sequence>
<evidence type="ECO:0000313" key="1">
    <source>
        <dbReference type="EMBL" id="KAA6350596.1"/>
    </source>
</evidence>
<dbReference type="PROSITE" id="PS51257">
    <property type="entry name" value="PROKAR_LIPOPROTEIN"/>
    <property type="match status" value="1"/>
</dbReference>
<comment type="caution">
    <text evidence="1">The sequence shown here is derived from an EMBL/GenBank/DDBJ whole genome shotgun (WGS) entry which is preliminary data.</text>
</comment>
<dbReference type="EMBL" id="SNRY01000026">
    <property type="protein sequence ID" value="KAA6350596.1"/>
    <property type="molecule type" value="Genomic_DNA"/>
</dbReference>
<accession>A0A5J4SWK7</accession>
<organism evidence="1">
    <name type="scientific">termite gut metagenome</name>
    <dbReference type="NCBI Taxonomy" id="433724"/>
    <lineage>
        <taxon>unclassified sequences</taxon>
        <taxon>metagenomes</taxon>
        <taxon>organismal metagenomes</taxon>
    </lineage>
</organism>
<dbReference type="Gene3D" id="2.60.120.1350">
    <property type="entry name" value="Protein of unknown function DUF4465"/>
    <property type="match status" value="1"/>
</dbReference>
<dbReference type="InterPro" id="IPR027828">
    <property type="entry name" value="DUF4465"/>
</dbReference>
<gene>
    <name evidence="1" type="ORF">EZS27_002079</name>
</gene>
<protein>
    <recommendedName>
        <fullName evidence="2">DUF4465 domain-containing protein</fullName>
    </recommendedName>
</protein>